<name>A0A644UVX4_9ZZZZ</name>
<evidence type="ECO:0000313" key="8">
    <source>
        <dbReference type="EMBL" id="MPL82952.1"/>
    </source>
</evidence>
<evidence type="ECO:0000256" key="2">
    <source>
        <dbReference type="ARBA" id="ARBA00022448"/>
    </source>
</evidence>
<keyword evidence="7" id="KW-0175">Coiled coil</keyword>
<sequence length="431" mass="48301">MKTTFFTLLLLLFSSGYAGAQQKLTLDLAAARKTALEYNKTIANADLATLKAAAAVREAIANGLPQLNAAVDYSNALGAKISIRFAEGMPASEIDIKPQSNFNLNLTQLIFSGNYIVGVQTAKLYQSMADISKEKSELDVVAQVTDAYQLVLISEELLRLLEQNQANLEGLYEKTAALETFGIIEKTDVDQLSVQVNTLKNAVKSSERQLELATNMLRLVLGVPVDTQLELTDRLERMLSEAETLPLAESFKVEEQVDFRLLNQQELVSRKMIDMQRANALPTISGYYRYTYKLLKPDFDMTPANMVGLQMNIPLFSSGVRMAQVKQARIDLETTQNNKSLLSDQLRIQEKQLRFNYNNALETYLNQKNNVEVSRRVYASLKLKYEQGIISGLDLITADNNYLRAETDYISAMMQVLQSGVQLQKLYGKLD</sequence>
<dbReference type="PANTHER" id="PTHR30026">
    <property type="entry name" value="OUTER MEMBRANE PROTEIN TOLC"/>
    <property type="match status" value="1"/>
</dbReference>
<dbReference type="GO" id="GO:0015288">
    <property type="term" value="F:porin activity"/>
    <property type="evidence" value="ECO:0007669"/>
    <property type="project" value="TreeGrafter"/>
</dbReference>
<keyword evidence="3" id="KW-1134">Transmembrane beta strand</keyword>
<dbReference type="Gene3D" id="1.20.1600.10">
    <property type="entry name" value="Outer membrane efflux proteins (OEP)"/>
    <property type="match status" value="1"/>
</dbReference>
<keyword evidence="4" id="KW-0812">Transmembrane</keyword>
<dbReference type="AlphaFoldDB" id="A0A644UVX4"/>
<dbReference type="InterPro" id="IPR051906">
    <property type="entry name" value="TolC-like"/>
</dbReference>
<organism evidence="8">
    <name type="scientific">bioreactor metagenome</name>
    <dbReference type="NCBI Taxonomy" id="1076179"/>
    <lineage>
        <taxon>unclassified sequences</taxon>
        <taxon>metagenomes</taxon>
        <taxon>ecological metagenomes</taxon>
    </lineage>
</organism>
<keyword evidence="6" id="KW-0998">Cell outer membrane</keyword>
<evidence type="ECO:0000256" key="7">
    <source>
        <dbReference type="SAM" id="Coils"/>
    </source>
</evidence>
<dbReference type="EMBL" id="VSSQ01000170">
    <property type="protein sequence ID" value="MPL82952.1"/>
    <property type="molecule type" value="Genomic_DNA"/>
</dbReference>
<evidence type="ECO:0000256" key="6">
    <source>
        <dbReference type="ARBA" id="ARBA00023237"/>
    </source>
</evidence>
<comment type="caution">
    <text evidence="8">The sequence shown here is derived from an EMBL/GenBank/DDBJ whole genome shotgun (WGS) entry which is preliminary data.</text>
</comment>
<proteinExistence type="predicted"/>
<evidence type="ECO:0008006" key="9">
    <source>
        <dbReference type="Google" id="ProtNLM"/>
    </source>
</evidence>
<gene>
    <name evidence="8" type="ORF">SDC9_28902</name>
</gene>
<keyword evidence="5" id="KW-0472">Membrane</keyword>
<dbReference type="GO" id="GO:0015562">
    <property type="term" value="F:efflux transmembrane transporter activity"/>
    <property type="evidence" value="ECO:0007669"/>
    <property type="project" value="InterPro"/>
</dbReference>
<keyword evidence="2" id="KW-0813">Transport</keyword>
<comment type="subcellular location">
    <subcellularLocation>
        <location evidence="1">Cell outer membrane</location>
    </subcellularLocation>
</comment>
<reference evidence="8" key="1">
    <citation type="submission" date="2019-08" db="EMBL/GenBank/DDBJ databases">
        <authorList>
            <person name="Kucharzyk K."/>
            <person name="Murdoch R.W."/>
            <person name="Higgins S."/>
            <person name="Loffler F."/>
        </authorList>
    </citation>
    <scope>NUCLEOTIDE SEQUENCE</scope>
</reference>
<evidence type="ECO:0000256" key="5">
    <source>
        <dbReference type="ARBA" id="ARBA00023136"/>
    </source>
</evidence>
<evidence type="ECO:0000256" key="4">
    <source>
        <dbReference type="ARBA" id="ARBA00022692"/>
    </source>
</evidence>
<feature type="coiled-coil region" evidence="7">
    <location>
        <begin position="325"/>
        <end position="352"/>
    </location>
</feature>
<feature type="coiled-coil region" evidence="7">
    <location>
        <begin position="154"/>
        <end position="216"/>
    </location>
</feature>
<dbReference type="Pfam" id="PF02321">
    <property type="entry name" value="OEP"/>
    <property type="match status" value="2"/>
</dbReference>
<protein>
    <recommendedName>
        <fullName evidence="9">Outer membrane protein TolC</fullName>
    </recommendedName>
</protein>
<dbReference type="PANTHER" id="PTHR30026:SF20">
    <property type="entry name" value="OUTER MEMBRANE PROTEIN TOLC"/>
    <property type="match status" value="1"/>
</dbReference>
<accession>A0A644UVX4</accession>
<dbReference type="GO" id="GO:0009279">
    <property type="term" value="C:cell outer membrane"/>
    <property type="evidence" value="ECO:0007669"/>
    <property type="project" value="UniProtKB-SubCell"/>
</dbReference>
<evidence type="ECO:0000256" key="1">
    <source>
        <dbReference type="ARBA" id="ARBA00004442"/>
    </source>
</evidence>
<dbReference type="SUPFAM" id="SSF56954">
    <property type="entry name" value="Outer membrane efflux proteins (OEP)"/>
    <property type="match status" value="1"/>
</dbReference>
<dbReference type="GO" id="GO:1990281">
    <property type="term" value="C:efflux pump complex"/>
    <property type="evidence" value="ECO:0007669"/>
    <property type="project" value="TreeGrafter"/>
</dbReference>
<evidence type="ECO:0000256" key="3">
    <source>
        <dbReference type="ARBA" id="ARBA00022452"/>
    </source>
</evidence>
<dbReference type="InterPro" id="IPR003423">
    <property type="entry name" value="OMP_efflux"/>
</dbReference>